<dbReference type="GO" id="GO:0006633">
    <property type="term" value="P:fatty acid biosynthetic process"/>
    <property type="evidence" value="ECO:0007669"/>
    <property type="project" value="InterPro"/>
</dbReference>
<dbReference type="EMBL" id="JJOA01000034">
    <property type="protein sequence ID" value="KEA55861.1"/>
    <property type="molecule type" value="Genomic_DNA"/>
</dbReference>
<dbReference type="InterPro" id="IPR016039">
    <property type="entry name" value="Thiolase-like"/>
</dbReference>
<reference evidence="2" key="1">
    <citation type="submission" date="2014-04" db="EMBL/GenBank/DDBJ databases">
        <title>In planta biocontrol of soil-borne Fusarium wilt of banana through a plant endophytic bacterium, Burkholderia cenocepacia 869T2.</title>
        <authorList>
            <person name="Ho Y.-N."/>
            <person name="Chiang H.-M."/>
            <person name="Chao C.-P."/>
            <person name="Su C.-C."/>
            <person name="Hsu H.-F."/>
            <person name="Guo C.-T."/>
            <person name="Hsieh J.-L."/>
            <person name="Huang C.-C."/>
        </authorList>
    </citation>
    <scope>NUCLEOTIDE SEQUENCE [LARGE SCALE GENOMIC DNA]</scope>
    <source>
        <strain evidence="2">869T2</strain>
    </source>
</reference>
<dbReference type="InterPro" id="IPR013751">
    <property type="entry name" value="ACP_syn_III_N"/>
</dbReference>
<name>A0A071MH95_9BURK</name>
<dbReference type="SUPFAM" id="SSF53901">
    <property type="entry name" value="Thiolase-like"/>
    <property type="match status" value="1"/>
</dbReference>
<accession>A0A071MH95</accession>
<sequence>MSASIGIVHTAYYLPEPAEDVGSWAQQTGQSVEVINRLEEAGVRTFHDARGQTALSLATNAIQALVRATQLRPETIDFLIYVHTLQGSVAPPPLSLPRLLCERFGFEQAEAFSLAQQHCASSLGALRIIRAMFAARPAVNRGLLVGADVMPLASDRSIARAGLLSDGACAVLVERNASINRLVSLAFHASGEGWRGTLEENESRFAAQYFIAARRLAMQTSAEANVPPAEIQRIFPSHLDLPTWRRTVASLGLPARCLFADNFARIAHVTVSDPFINLADCDDLVPGKPFLLCARGVGGFSAAALFVR</sequence>
<dbReference type="PANTHER" id="PTHR34069:SF2">
    <property type="entry name" value="BETA-KETOACYL-[ACYL-CARRIER-PROTEIN] SYNTHASE III"/>
    <property type="match status" value="1"/>
</dbReference>
<evidence type="ECO:0000259" key="1">
    <source>
        <dbReference type="Pfam" id="PF08545"/>
    </source>
</evidence>
<dbReference type="GO" id="GO:0004315">
    <property type="term" value="F:3-oxoacyl-[acyl-carrier-protein] synthase activity"/>
    <property type="evidence" value="ECO:0007669"/>
    <property type="project" value="InterPro"/>
</dbReference>
<dbReference type="AlphaFoldDB" id="A0A071MH95"/>
<dbReference type="GO" id="GO:0044550">
    <property type="term" value="P:secondary metabolite biosynthetic process"/>
    <property type="evidence" value="ECO:0007669"/>
    <property type="project" value="TreeGrafter"/>
</dbReference>
<evidence type="ECO:0000313" key="2">
    <source>
        <dbReference type="EMBL" id="KEA55861.1"/>
    </source>
</evidence>
<gene>
    <name evidence="2" type="ORF">DT99_29440</name>
</gene>
<proteinExistence type="predicted"/>
<dbReference type="Gene3D" id="3.40.47.10">
    <property type="match status" value="2"/>
</dbReference>
<dbReference type="PANTHER" id="PTHR34069">
    <property type="entry name" value="3-OXOACYL-[ACYL-CARRIER-PROTEIN] SYNTHASE 3"/>
    <property type="match status" value="1"/>
</dbReference>
<feature type="domain" description="Beta-ketoacyl-[acyl-carrier-protein] synthase III N-terminal" evidence="1">
    <location>
        <begin position="116"/>
        <end position="191"/>
    </location>
</feature>
<dbReference type="OrthoDB" id="8985188at2"/>
<organism evidence="2">
    <name type="scientific">Burkholderia cenocepacia</name>
    <dbReference type="NCBI Taxonomy" id="95486"/>
    <lineage>
        <taxon>Bacteria</taxon>
        <taxon>Pseudomonadati</taxon>
        <taxon>Pseudomonadota</taxon>
        <taxon>Betaproteobacteria</taxon>
        <taxon>Burkholderiales</taxon>
        <taxon>Burkholderiaceae</taxon>
        <taxon>Burkholderia</taxon>
        <taxon>Burkholderia cepacia complex</taxon>
    </lineage>
</organism>
<comment type="caution">
    <text evidence="2">The sequence shown here is derived from an EMBL/GenBank/DDBJ whole genome shotgun (WGS) entry which is preliminary data.</text>
</comment>
<protein>
    <submittedName>
        <fullName evidence="2">3-oxoacyl-ACP synthase</fullName>
    </submittedName>
</protein>
<dbReference type="Pfam" id="PF08545">
    <property type="entry name" value="ACP_syn_III"/>
    <property type="match status" value="1"/>
</dbReference>